<keyword evidence="2" id="KW-0808">Transferase</keyword>
<evidence type="ECO:0000313" key="2">
    <source>
        <dbReference type="EMBL" id="RDH83394.1"/>
    </source>
</evidence>
<keyword evidence="3" id="KW-1185">Reference proteome</keyword>
<sequence length="234" mass="26917">MQLHKPNAYETTTEQALMEQLLPLDNARILELGCGAAWTTRQLAERYPASRFIATEVDRVQHEKNLQLNLRNVDFRMEGAQAISEAENSIDIVWMLKSLHHVPAELMSAAMREIHRVLKPGGLAYFSEPVYTGPFNALMSLIHDEKNVRQMAFNAIETEVSSGAFDLRQELFFEVPGTYTWDEFESRFLKVTHTKLDIDEARYEQIRSAFMAHMSADEAHFLKPHRVDLLIKPI</sequence>
<keyword evidence="2" id="KW-0489">Methyltransferase</keyword>
<comment type="caution">
    <text evidence="2">The sequence shown here is derived from an EMBL/GenBank/DDBJ whole genome shotgun (WGS) entry which is preliminary data.</text>
</comment>
<name>A0A370DG99_9GAMM</name>
<dbReference type="CDD" id="cd02440">
    <property type="entry name" value="AdoMet_MTases"/>
    <property type="match status" value="1"/>
</dbReference>
<protein>
    <submittedName>
        <fullName evidence="2">Class I SAM-dependent methyltransferase</fullName>
    </submittedName>
</protein>
<gene>
    <name evidence="2" type="ORF">DIZ78_14595</name>
</gene>
<dbReference type="GO" id="GO:0008168">
    <property type="term" value="F:methyltransferase activity"/>
    <property type="evidence" value="ECO:0007669"/>
    <property type="project" value="UniProtKB-KW"/>
</dbReference>
<dbReference type="Gene3D" id="3.40.50.150">
    <property type="entry name" value="Vaccinia Virus protein VP39"/>
    <property type="match status" value="1"/>
</dbReference>
<dbReference type="EMBL" id="QFXE01000020">
    <property type="protein sequence ID" value="RDH83394.1"/>
    <property type="molecule type" value="Genomic_DNA"/>
</dbReference>
<dbReference type="InterPro" id="IPR041698">
    <property type="entry name" value="Methyltransf_25"/>
</dbReference>
<dbReference type="AlphaFoldDB" id="A0A370DG99"/>
<accession>A0A370DG99</accession>
<proteinExistence type="predicted"/>
<reference evidence="2 3" key="1">
    <citation type="journal article" date="2018" name="ISME J.">
        <title>Endosymbiont genomes yield clues of tubeworm success.</title>
        <authorList>
            <person name="Li Y."/>
            <person name="Liles M.R."/>
            <person name="Halanych K.M."/>
        </authorList>
    </citation>
    <scope>NUCLEOTIDE SEQUENCE [LARGE SCALE GENOMIC DNA]</scope>
    <source>
        <strain evidence="2">A1462</strain>
    </source>
</reference>
<evidence type="ECO:0000259" key="1">
    <source>
        <dbReference type="Pfam" id="PF13649"/>
    </source>
</evidence>
<dbReference type="PANTHER" id="PTHR43591">
    <property type="entry name" value="METHYLTRANSFERASE"/>
    <property type="match status" value="1"/>
</dbReference>
<evidence type="ECO:0000313" key="3">
    <source>
        <dbReference type="Proteomes" id="UP000254771"/>
    </source>
</evidence>
<dbReference type="PANTHER" id="PTHR43591:SF110">
    <property type="entry name" value="RHODANESE DOMAIN-CONTAINING PROTEIN"/>
    <property type="match status" value="1"/>
</dbReference>
<dbReference type="Pfam" id="PF13649">
    <property type="entry name" value="Methyltransf_25"/>
    <property type="match status" value="1"/>
</dbReference>
<dbReference type="Proteomes" id="UP000254771">
    <property type="component" value="Unassembled WGS sequence"/>
</dbReference>
<organism evidence="2 3">
    <name type="scientific">endosymbiont of Escarpia spicata</name>
    <dbReference type="NCBI Taxonomy" id="2200908"/>
    <lineage>
        <taxon>Bacteria</taxon>
        <taxon>Pseudomonadati</taxon>
        <taxon>Pseudomonadota</taxon>
        <taxon>Gammaproteobacteria</taxon>
        <taxon>sulfur-oxidizing symbionts</taxon>
    </lineage>
</organism>
<dbReference type="InterPro" id="IPR029063">
    <property type="entry name" value="SAM-dependent_MTases_sf"/>
</dbReference>
<dbReference type="SUPFAM" id="SSF53335">
    <property type="entry name" value="S-adenosyl-L-methionine-dependent methyltransferases"/>
    <property type="match status" value="1"/>
</dbReference>
<dbReference type="GO" id="GO:0032259">
    <property type="term" value="P:methylation"/>
    <property type="evidence" value="ECO:0007669"/>
    <property type="project" value="UniProtKB-KW"/>
</dbReference>
<feature type="domain" description="Methyltransferase" evidence="1">
    <location>
        <begin position="29"/>
        <end position="122"/>
    </location>
</feature>